<comment type="caution">
    <text evidence="2">The sequence shown here is derived from an EMBL/GenBank/DDBJ whole genome shotgun (WGS) entry which is preliminary data.</text>
</comment>
<sequence>MKTKKIPERMCTGCMEMKAKKELIRIVRSKEGEISVDLVGKKPGRGAYICKNIECLEKAVKTKRLEKNLEVKINEEIYNKLREEIANE</sequence>
<dbReference type="InterPro" id="IPR037465">
    <property type="entry name" value="YlxR"/>
</dbReference>
<dbReference type="PANTHER" id="PTHR34215:SF1">
    <property type="entry name" value="YLXR DOMAIN-CONTAINING PROTEIN"/>
    <property type="match status" value="1"/>
</dbReference>
<evidence type="ECO:0000313" key="3">
    <source>
        <dbReference type="Proteomes" id="UP001208567"/>
    </source>
</evidence>
<dbReference type="InterPro" id="IPR007393">
    <property type="entry name" value="YlxR_dom"/>
</dbReference>
<organism evidence="2 3">
    <name type="scientific">Clostridium omnivorum</name>
    <dbReference type="NCBI Taxonomy" id="1604902"/>
    <lineage>
        <taxon>Bacteria</taxon>
        <taxon>Bacillati</taxon>
        <taxon>Bacillota</taxon>
        <taxon>Clostridia</taxon>
        <taxon>Eubacteriales</taxon>
        <taxon>Clostridiaceae</taxon>
        <taxon>Clostridium</taxon>
    </lineage>
</organism>
<dbReference type="RefSeq" id="WP_264852017.1">
    <property type="nucleotide sequence ID" value="NZ_BRXR01000001.1"/>
</dbReference>
<protein>
    <recommendedName>
        <fullName evidence="1">YlxR domain-containing protein</fullName>
    </recommendedName>
</protein>
<dbReference type="SUPFAM" id="SSF64376">
    <property type="entry name" value="YlxR-like"/>
    <property type="match status" value="1"/>
</dbReference>
<dbReference type="Pfam" id="PF04296">
    <property type="entry name" value="YlxR"/>
    <property type="match status" value="1"/>
</dbReference>
<dbReference type="PANTHER" id="PTHR34215">
    <property type="entry name" value="BLL0784 PROTEIN"/>
    <property type="match status" value="1"/>
</dbReference>
<evidence type="ECO:0000313" key="2">
    <source>
        <dbReference type="EMBL" id="GLC32706.1"/>
    </source>
</evidence>
<keyword evidence="3" id="KW-1185">Reference proteome</keyword>
<accession>A0ABQ5NC81</accession>
<name>A0ABQ5NC81_9CLOT</name>
<dbReference type="Proteomes" id="UP001208567">
    <property type="component" value="Unassembled WGS sequence"/>
</dbReference>
<dbReference type="CDD" id="cd00279">
    <property type="entry name" value="YlxR"/>
    <property type="match status" value="1"/>
</dbReference>
<gene>
    <name evidence="2" type="ORF">bsdE14_41160</name>
</gene>
<proteinExistence type="predicted"/>
<reference evidence="2 3" key="1">
    <citation type="journal article" date="2024" name="Int. J. Syst. Evol. Microbiol.">
        <title>Clostridium omnivorum sp. nov., isolated from anoxic soil under the treatment of reductive soil disinfestation.</title>
        <authorList>
            <person name="Ueki A."/>
            <person name="Tonouchi A."/>
            <person name="Kaku N."/>
            <person name="Honma S."/>
            <person name="Ueki K."/>
        </authorList>
    </citation>
    <scope>NUCLEOTIDE SEQUENCE [LARGE SCALE GENOMIC DNA]</scope>
    <source>
        <strain evidence="2 3">E14</strain>
    </source>
</reference>
<dbReference type="Gene3D" id="3.30.1230.10">
    <property type="entry name" value="YlxR-like"/>
    <property type="match status" value="1"/>
</dbReference>
<dbReference type="EMBL" id="BRXR01000001">
    <property type="protein sequence ID" value="GLC32706.1"/>
    <property type="molecule type" value="Genomic_DNA"/>
</dbReference>
<dbReference type="InterPro" id="IPR035931">
    <property type="entry name" value="YlxR-like_sf"/>
</dbReference>
<feature type="domain" description="YlxR" evidence="1">
    <location>
        <begin position="9"/>
        <end position="82"/>
    </location>
</feature>
<evidence type="ECO:0000259" key="1">
    <source>
        <dbReference type="Pfam" id="PF04296"/>
    </source>
</evidence>
<dbReference type="NCBIfam" id="NF047356">
    <property type="entry name" value="RNA_bind_RnpM"/>
    <property type="match status" value="1"/>
</dbReference>